<accession>A0ABZ2M7J7</accession>
<keyword evidence="2" id="KW-0479">Metal-binding</keyword>
<keyword evidence="5" id="KW-1015">Disulfide bond</keyword>
<feature type="domain" description="Rieske" evidence="6">
    <location>
        <begin position="70"/>
        <end position="171"/>
    </location>
</feature>
<evidence type="ECO:0000256" key="4">
    <source>
        <dbReference type="ARBA" id="ARBA00023014"/>
    </source>
</evidence>
<keyword evidence="4" id="KW-0411">Iron-sulfur</keyword>
<evidence type="ECO:0000256" key="3">
    <source>
        <dbReference type="ARBA" id="ARBA00023004"/>
    </source>
</evidence>
<dbReference type="InterPro" id="IPR014349">
    <property type="entry name" value="Rieske_Fe-S_prot"/>
</dbReference>
<dbReference type="RefSeq" id="WP_394828115.1">
    <property type="nucleotide sequence ID" value="NZ_CP089984.1"/>
</dbReference>
<proteinExistence type="predicted"/>
<sequence length="176" mass="19420">MSENVKPRIHLPTLPPKWSRDFPIRWDEDHYVTRRELAKFLTLGSAILVGANATIALVGRSRTTQAYAEQRLCAVDELSPGQSLLFRYPTDADPCILVRTQSGAWAAFSQVCTHLSCAVVYRPSDDRLFCPCHQGVFACQEGTAGAEPLEGPPERPLPRILLTIRDGHIHATGVAT</sequence>
<dbReference type="Pfam" id="PF00355">
    <property type="entry name" value="Rieske"/>
    <property type="match status" value="1"/>
</dbReference>
<evidence type="ECO:0000256" key="5">
    <source>
        <dbReference type="ARBA" id="ARBA00023157"/>
    </source>
</evidence>
<dbReference type="InterPro" id="IPR036922">
    <property type="entry name" value="Rieske_2Fe-2S_sf"/>
</dbReference>
<evidence type="ECO:0000313" key="8">
    <source>
        <dbReference type="Proteomes" id="UP001370348"/>
    </source>
</evidence>
<evidence type="ECO:0000259" key="6">
    <source>
        <dbReference type="PROSITE" id="PS51296"/>
    </source>
</evidence>
<keyword evidence="3" id="KW-0408">Iron</keyword>
<name>A0ABZ2M7J7_9BACT</name>
<evidence type="ECO:0000256" key="1">
    <source>
        <dbReference type="ARBA" id="ARBA00022714"/>
    </source>
</evidence>
<dbReference type="Gene3D" id="2.102.10.10">
    <property type="entry name" value="Rieske [2Fe-2S] iron-sulphur domain"/>
    <property type="match status" value="1"/>
</dbReference>
<evidence type="ECO:0000313" key="7">
    <source>
        <dbReference type="EMBL" id="WXB18485.1"/>
    </source>
</evidence>
<dbReference type="InterPro" id="IPR017941">
    <property type="entry name" value="Rieske_2Fe-2S"/>
</dbReference>
<dbReference type="Proteomes" id="UP001370348">
    <property type="component" value="Chromosome"/>
</dbReference>
<keyword evidence="8" id="KW-1185">Reference proteome</keyword>
<dbReference type="PANTHER" id="PTHR10134">
    <property type="entry name" value="CYTOCHROME B-C1 COMPLEX SUBUNIT RIESKE, MITOCHONDRIAL"/>
    <property type="match status" value="1"/>
</dbReference>
<organism evidence="7 8">
    <name type="scientific">Pendulispora albinea</name>
    <dbReference type="NCBI Taxonomy" id="2741071"/>
    <lineage>
        <taxon>Bacteria</taxon>
        <taxon>Pseudomonadati</taxon>
        <taxon>Myxococcota</taxon>
        <taxon>Myxococcia</taxon>
        <taxon>Myxococcales</taxon>
        <taxon>Sorangiineae</taxon>
        <taxon>Pendulisporaceae</taxon>
        <taxon>Pendulispora</taxon>
    </lineage>
</organism>
<protein>
    <submittedName>
        <fullName evidence="7">Rieske 2Fe-2S domain-containing protein</fullName>
    </submittedName>
</protein>
<evidence type="ECO:0000256" key="2">
    <source>
        <dbReference type="ARBA" id="ARBA00022723"/>
    </source>
</evidence>
<dbReference type="PROSITE" id="PS51296">
    <property type="entry name" value="RIESKE"/>
    <property type="match status" value="1"/>
</dbReference>
<keyword evidence="1" id="KW-0001">2Fe-2S</keyword>
<gene>
    <name evidence="7" type="ORF">LZC94_14735</name>
</gene>
<reference evidence="7 8" key="1">
    <citation type="submission" date="2021-12" db="EMBL/GenBank/DDBJ databases">
        <title>Discovery of the Pendulisporaceae a myxobacterial family with distinct sporulation behavior and unique specialized metabolism.</title>
        <authorList>
            <person name="Garcia R."/>
            <person name="Popoff A."/>
            <person name="Bader C.D."/>
            <person name="Loehr J."/>
            <person name="Walesch S."/>
            <person name="Walt C."/>
            <person name="Boldt J."/>
            <person name="Bunk B."/>
            <person name="Haeckl F.J.F.P.J."/>
            <person name="Gunesch A.P."/>
            <person name="Birkelbach J."/>
            <person name="Nuebel U."/>
            <person name="Pietschmann T."/>
            <person name="Bach T."/>
            <person name="Mueller R."/>
        </authorList>
    </citation>
    <scope>NUCLEOTIDE SEQUENCE [LARGE SCALE GENOMIC DNA]</scope>
    <source>
        <strain evidence="7 8">MSr11954</strain>
    </source>
</reference>
<dbReference type="EMBL" id="CP089984">
    <property type="protein sequence ID" value="WXB18485.1"/>
    <property type="molecule type" value="Genomic_DNA"/>
</dbReference>
<dbReference type="SUPFAM" id="SSF50022">
    <property type="entry name" value="ISP domain"/>
    <property type="match status" value="1"/>
</dbReference>